<dbReference type="OrthoDB" id="1938138at2759"/>
<name>A0A1R3GLL3_COCAP</name>
<evidence type="ECO:0000256" key="11">
    <source>
        <dbReference type="RuleBase" id="RU004335"/>
    </source>
</evidence>
<feature type="chain" id="PRO_5010369224" description="glucan endo-1,3-beta-D-glucosidase" evidence="12">
    <location>
        <begin position="29"/>
        <end position="452"/>
    </location>
</feature>
<reference evidence="14 15" key="1">
    <citation type="submission" date="2013-09" db="EMBL/GenBank/DDBJ databases">
        <title>Corchorus capsularis genome sequencing.</title>
        <authorList>
            <person name="Alam M."/>
            <person name="Haque M.S."/>
            <person name="Islam M.S."/>
            <person name="Emdad E.M."/>
            <person name="Islam M.M."/>
            <person name="Ahmed B."/>
            <person name="Halim A."/>
            <person name="Hossen Q.M.M."/>
            <person name="Hossain M.Z."/>
            <person name="Ahmed R."/>
            <person name="Khan M.M."/>
            <person name="Islam R."/>
            <person name="Rashid M.M."/>
            <person name="Khan S.A."/>
            <person name="Rahman M.S."/>
            <person name="Alam M."/>
        </authorList>
    </citation>
    <scope>NUCLEOTIDE SEQUENCE [LARGE SCALE GENOMIC DNA]</scope>
    <source>
        <strain evidence="15">cv. CVL-1</strain>
        <tissue evidence="14">Whole seedling</tissue>
    </source>
</reference>
<feature type="signal peptide" evidence="12">
    <location>
        <begin position="1"/>
        <end position="28"/>
    </location>
</feature>
<dbReference type="InterPro" id="IPR012946">
    <property type="entry name" value="X8"/>
</dbReference>
<comment type="caution">
    <text evidence="14">The sequence shown here is derived from an EMBL/GenBank/DDBJ whole genome shotgun (WGS) entry which is preliminary data.</text>
</comment>
<evidence type="ECO:0000256" key="9">
    <source>
        <dbReference type="ARBA" id="ARBA00023157"/>
    </source>
</evidence>
<dbReference type="Proteomes" id="UP000188268">
    <property type="component" value="Unassembled WGS sequence"/>
</dbReference>
<dbReference type="SUPFAM" id="SSF51445">
    <property type="entry name" value="(Trans)glycosidases"/>
    <property type="match status" value="1"/>
</dbReference>
<sequence>MGFTTFSLHHLFLLLLATVLHQFTSSAAIGVNYGMVADNLPSPSEVANFIKTKTIFDSVKIFDCNPNVLRAFANSGISLTVTVPNGEIPSLANVRAARKWVNANIKPFYPQTKIKYISVGNEVVLFNIPEQINNLVPAMRALNRALNKAGIRDVKVTTAHALNLFEGVTLPSLTRFRNDLAKSLFAPLLLFHRRTKSPFMINPYPYFELNTIDNKMDFALFKGGPGLFDRHSGKTYTNAFDVLLDKTFSAMSAIGCGDVDIVIGETGWPSMSDAGNVATVENALSYNGNLVKEILAGKGTPLMPNRKFEAYIFGLFNENQKPGPLAERNWGLFRPDYSPVYNAGVLRGGQVLPIVPAQPTPRPSGKKFCVPKPGANDGQLQAALDYACRQGADCGPIQAGAPCAQPATTRSRAAFAMNSYYRNHGQVDSACDFSGTAQITMVDPSYGNCHYL</sequence>
<dbReference type="PANTHER" id="PTHR32227">
    <property type="entry name" value="GLUCAN ENDO-1,3-BETA-GLUCOSIDASE BG1-RELATED-RELATED"/>
    <property type="match status" value="1"/>
</dbReference>
<keyword evidence="8" id="KW-0611">Plant defense</keyword>
<evidence type="ECO:0000256" key="3">
    <source>
        <dbReference type="ARBA" id="ARBA00008773"/>
    </source>
</evidence>
<protein>
    <recommendedName>
        <fullName evidence="4">glucan endo-1,3-beta-D-glucosidase</fullName>
        <ecNumber evidence="4">3.2.1.39</ecNumber>
    </recommendedName>
</protein>
<dbReference type="OMA" id="PWCSPEN"/>
<evidence type="ECO:0000256" key="6">
    <source>
        <dbReference type="ARBA" id="ARBA00022729"/>
    </source>
</evidence>
<keyword evidence="10" id="KW-0326">Glycosidase</keyword>
<proteinExistence type="inferred from homology"/>
<dbReference type="EC" id="3.2.1.39" evidence="4"/>
<keyword evidence="15" id="KW-1185">Reference proteome</keyword>
<dbReference type="GO" id="GO:0006952">
    <property type="term" value="P:defense response"/>
    <property type="evidence" value="ECO:0007669"/>
    <property type="project" value="UniProtKB-KW"/>
</dbReference>
<evidence type="ECO:0000256" key="10">
    <source>
        <dbReference type="ARBA" id="ARBA00023295"/>
    </source>
</evidence>
<organism evidence="14 15">
    <name type="scientific">Corchorus capsularis</name>
    <name type="common">Jute</name>
    <dbReference type="NCBI Taxonomy" id="210143"/>
    <lineage>
        <taxon>Eukaryota</taxon>
        <taxon>Viridiplantae</taxon>
        <taxon>Streptophyta</taxon>
        <taxon>Embryophyta</taxon>
        <taxon>Tracheophyta</taxon>
        <taxon>Spermatophyta</taxon>
        <taxon>Magnoliopsida</taxon>
        <taxon>eudicotyledons</taxon>
        <taxon>Gunneridae</taxon>
        <taxon>Pentapetalae</taxon>
        <taxon>rosids</taxon>
        <taxon>malvids</taxon>
        <taxon>Malvales</taxon>
        <taxon>Malvaceae</taxon>
        <taxon>Grewioideae</taxon>
        <taxon>Apeibeae</taxon>
        <taxon>Corchorus</taxon>
    </lineage>
</organism>
<comment type="similarity">
    <text evidence="3 11">Belongs to the glycosyl hydrolase 17 family.</text>
</comment>
<evidence type="ECO:0000313" key="15">
    <source>
        <dbReference type="Proteomes" id="UP000188268"/>
    </source>
</evidence>
<dbReference type="Gene3D" id="3.20.20.80">
    <property type="entry name" value="Glycosidases"/>
    <property type="match status" value="1"/>
</dbReference>
<dbReference type="Gene3D" id="1.20.58.1040">
    <property type="match status" value="1"/>
</dbReference>
<dbReference type="InterPro" id="IPR017853">
    <property type="entry name" value="GH"/>
</dbReference>
<dbReference type="AlphaFoldDB" id="A0A1R3GLL3"/>
<evidence type="ECO:0000256" key="7">
    <source>
        <dbReference type="ARBA" id="ARBA00022801"/>
    </source>
</evidence>
<evidence type="ECO:0000259" key="13">
    <source>
        <dbReference type="SMART" id="SM00768"/>
    </source>
</evidence>
<keyword evidence="5" id="KW-0325">Glycoprotein</keyword>
<dbReference type="GO" id="GO:0005975">
    <property type="term" value="P:carbohydrate metabolic process"/>
    <property type="evidence" value="ECO:0007669"/>
    <property type="project" value="InterPro"/>
</dbReference>
<dbReference type="STRING" id="210143.A0A1R3GLL3"/>
<gene>
    <name evidence="14" type="ORF">CCACVL1_25181</name>
</gene>
<feature type="domain" description="X8" evidence="13">
    <location>
        <begin position="367"/>
        <end position="451"/>
    </location>
</feature>
<dbReference type="Pfam" id="PF00332">
    <property type="entry name" value="Glyco_hydro_17"/>
    <property type="match status" value="1"/>
</dbReference>
<dbReference type="GO" id="GO:0005886">
    <property type="term" value="C:plasma membrane"/>
    <property type="evidence" value="ECO:0007669"/>
    <property type="project" value="UniProtKB-SubCell"/>
</dbReference>
<evidence type="ECO:0000256" key="2">
    <source>
        <dbReference type="ARBA" id="ARBA00004609"/>
    </source>
</evidence>
<evidence type="ECO:0000313" key="14">
    <source>
        <dbReference type="EMBL" id="OMO58984.1"/>
    </source>
</evidence>
<comment type="catalytic activity">
    <reaction evidence="1">
        <text>Hydrolysis of (1-&gt;3)-beta-D-glucosidic linkages in (1-&gt;3)-beta-D-glucans.</text>
        <dbReference type="EC" id="3.2.1.39"/>
    </reaction>
</comment>
<keyword evidence="7 14" id="KW-0378">Hydrolase</keyword>
<keyword evidence="9" id="KW-1015">Disulfide bond</keyword>
<dbReference type="EMBL" id="AWWV01014051">
    <property type="protein sequence ID" value="OMO58984.1"/>
    <property type="molecule type" value="Genomic_DNA"/>
</dbReference>
<keyword evidence="5" id="KW-0449">Lipoprotein</keyword>
<evidence type="ECO:0000256" key="1">
    <source>
        <dbReference type="ARBA" id="ARBA00000382"/>
    </source>
</evidence>
<evidence type="ECO:0000256" key="8">
    <source>
        <dbReference type="ARBA" id="ARBA00022821"/>
    </source>
</evidence>
<accession>A0A1R3GLL3</accession>
<dbReference type="InterPro" id="IPR000490">
    <property type="entry name" value="Glyco_hydro_17"/>
</dbReference>
<evidence type="ECO:0000256" key="4">
    <source>
        <dbReference type="ARBA" id="ARBA00012780"/>
    </source>
</evidence>
<dbReference type="FunFam" id="3.20.20.80:FF:000002">
    <property type="entry name" value="Glucan endo-1,3-beta-glucosidase 3"/>
    <property type="match status" value="1"/>
</dbReference>
<comment type="subcellular location">
    <subcellularLocation>
        <location evidence="2">Cell membrane</location>
        <topology evidence="2">Lipid-anchor</topology>
        <topology evidence="2">GPI-anchor</topology>
    </subcellularLocation>
</comment>
<keyword evidence="6 12" id="KW-0732">Signal</keyword>
<dbReference type="Pfam" id="PF07983">
    <property type="entry name" value="X8"/>
    <property type="match status" value="1"/>
</dbReference>
<keyword evidence="5" id="KW-0472">Membrane</keyword>
<keyword evidence="5" id="KW-0336">GPI-anchor</keyword>
<dbReference type="InterPro" id="IPR044965">
    <property type="entry name" value="Glyco_hydro_17_plant"/>
</dbReference>
<evidence type="ECO:0000256" key="12">
    <source>
        <dbReference type="SAM" id="SignalP"/>
    </source>
</evidence>
<dbReference type="SMART" id="SM00768">
    <property type="entry name" value="X8"/>
    <property type="match status" value="1"/>
</dbReference>
<dbReference type="Gramene" id="OMO58984">
    <property type="protein sequence ID" value="OMO58984"/>
    <property type="gene ID" value="CCACVL1_25181"/>
</dbReference>
<evidence type="ECO:0000256" key="5">
    <source>
        <dbReference type="ARBA" id="ARBA00022622"/>
    </source>
</evidence>
<dbReference type="GO" id="GO:0098552">
    <property type="term" value="C:side of membrane"/>
    <property type="evidence" value="ECO:0007669"/>
    <property type="project" value="UniProtKB-KW"/>
</dbReference>
<dbReference type="GO" id="GO:0042973">
    <property type="term" value="F:glucan endo-1,3-beta-D-glucosidase activity"/>
    <property type="evidence" value="ECO:0007669"/>
    <property type="project" value="UniProtKB-EC"/>
</dbReference>